<feature type="domain" description="CWH43-like N-terminal" evidence="7">
    <location>
        <begin position="32"/>
        <end position="271"/>
    </location>
</feature>
<name>A0A9D4SKD7_DERFA</name>
<feature type="transmembrane region" description="Helical" evidence="6">
    <location>
        <begin position="201"/>
        <end position="221"/>
    </location>
</feature>
<evidence type="ECO:0000256" key="2">
    <source>
        <dbReference type="ARBA" id="ARBA00006565"/>
    </source>
</evidence>
<gene>
    <name evidence="8" type="ORF">HUG17_6637</name>
</gene>
<dbReference type="Proteomes" id="UP000828236">
    <property type="component" value="Unassembled WGS sequence"/>
</dbReference>
<reference evidence="8" key="1">
    <citation type="submission" date="2020-06" db="EMBL/GenBank/DDBJ databases">
        <authorList>
            <person name="Ji K."/>
            <person name="Li J."/>
        </authorList>
    </citation>
    <scope>NUCLEOTIDE SEQUENCE</scope>
    <source>
        <strain evidence="8">JKM2019</strain>
        <tissue evidence="8">Whole body</tissue>
    </source>
</reference>
<evidence type="ECO:0000256" key="3">
    <source>
        <dbReference type="ARBA" id="ARBA00022692"/>
    </source>
</evidence>
<keyword evidence="3 6" id="KW-0812">Transmembrane</keyword>
<feature type="transmembrane region" description="Helical" evidence="6">
    <location>
        <begin position="248"/>
        <end position="272"/>
    </location>
</feature>
<dbReference type="PANTHER" id="PTHR21324">
    <property type="entry name" value="FASTING-INDUCIBLE INTEGRAL MEMBRANE PROTEIN TM6P1-RELATED"/>
    <property type="match status" value="1"/>
</dbReference>
<accession>A0A9D4SKD7</accession>
<reference evidence="8" key="2">
    <citation type="journal article" date="2021" name="World Allergy Organ. J.">
        <title>Chromosome-level assembly of Dermatophagoides farinae genome and transcriptome reveals two novel allergens Der f 37 and Der f 39.</title>
        <authorList>
            <person name="Chen J."/>
            <person name="Cai Z."/>
            <person name="Fan D."/>
            <person name="Hu J."/>
            <person name="Hou Y."/>
            <person name="He Y."/>
            <person name="Zhang Z."/>
            <person name="Zhao Z."/>
            <person name="Gao P."/>
            <person name="Hu W."/>
            <person name="Sun J."/>
            <person name="Li J."/>
            <person name="Ji K."/>
        </authorList>
    </citation>
    <scope>NUCLEOTIDE SEQUENCE</scope>
    <source>
        <strain evidence="8">JKM2019</strain>
    </source>
</reference>
<proteinExistence type="inferred from homology"/>
<evidence type="ECO:0000256" key="1">
    <source>
        <dbReference type="ARBA" id="ARBA00004127"/>
    </source>
</evidence>
<evidence type="ECO:0000256" key="6">
    <source>
        <dbReference type="SAM" id="Phobius"/>
    </source>
</evidence>
<evidence type="ECO:0000256" key="4">
    <source>
        <dbReference type="ARBA" id="ARBA00022989"/>
    </source>
</evidence>
<evidence type="ECO:0000313" key="8">
    <source>
        <dbReference type="EMBL" id="KAH7644275.1"/>
    </source>
</evidence>
<dbReference type="Pfam" id="PF10277">
    <property type="entry name" value="Frag1"/>
    <property type="match status" value="1"/>
</dbReference>
<dbReference type="EMBL" id="SDOV01000002">
    <property type="protein sequence ID" value="KAH7644275.1"/>
    <property type="molecule type" value="Genomic_DNA"/>
</dbReference>
<dbReference type="InterPro" id="IPR050911">
    <property type="entry name" value="DRAM/TMEM150_Autophagy_Mod"/>
</dbReference>
<dbReference type="GO" id="GO:0012505">
    <property type="term" value="C:endomembrane system"/>
    <property type="evidence" value="ECO:0007669"/>
    <property type="project" value="UniProtKB-SubCell"/>
</dbReference>
<sequence length="285" mass="33864">MTNNNVSNNDKDNDNEMTTNENRKLKKWQNFIWIIPIINGLMWPLNILIGYFIGIGYDLIDPSIPPPYVSDIASIGRLFAGYFSFIGHILIILFIITIIYRYRQLKYYFNMAMTKETNMNSESQQTIQKLQQRNHQALIVAILATIGTLIWINFRSNQQFIIHSIGICWMYLATSIYMFLMCFLCKKLYDYGQVESKPITMFISTILYVISSWTSVVFFIISAKQLPKFKHILHQHLRLYWPHYIDGYLWHILANICSWIMIFAYTIFIWSIGQRMRRFIRLQND</sequence>
<organism evidence="8">
    <name type="scientific">Dermatophagoides farinae</name>
    <name type="common">American house dust mite</name>
    <dbReference type="NCBI Taxonomy" id="6954"/>
    <lineage>
        <taxon>Eukaryota</taxon>
        <taxon>Metazoa</taxon>
        <taxon>Ecdysozoa</taxon>
        <taxon>Arthropoda</taxon>
        <taxon>Chelicerata</taxon>
        <taxon>Arachnida</taxon>
        <taxon>Acari</taxon>
        <taxon>Acariformes</taxon>
        <taxon>Sarcoptiformes</taxon>
        <taxon>Astigmata</taxon>
        <taxon>Psoroptidia</taxon>
        <taxon>Analgoidea</taxon>
        <taxon>Pyroglyphidae</taxon>
        <taxon>Dermatophagoidinae</taxon>
        <taxon>Dermatophagoides</taxon>
    </lineage>
</organism>
<feature type="transmembrane region" description="Helical" evidence="6">
    <location>
        <begin position="75"/>
        <end position="100"/>
    </location>
</feature>
<keyword evidence="5 6" id="KW-0472">Membrane</keyword>
<evidence type="ECO:0000259" key="7">
    <source>
        <dbReference type="Pfam" id="PF10277"/>
    </source>
</evidence>
<feature type="transmembrane region" description="Helical" evidence="6">
    <location>
        <begin position="137"/>
        <end position="154"/>
    </location>
</feature>
<dbReference type="AlphaFoldDB" id="A0A9D4SKD7"/>
<protein>
    <recommendedName>
        <fullName evidence="7">CWH43-like N-terminal domain-containing protein</fullName>
    </recommendedName>
</protein>
<dbReference type="PANTHER" id="PTHR21324:SF2">
    <property type="entry name" value="EG:22E5.9 PROTEIN"/>
    <property type="match status" value="1"/>
</dbReference>
<comment type="similarity">
    <text evidence="2">Belongs to the DRAM/TMEM150 family.</text>
</comment>
<comment type="caution">
    <text evidence="8">The sequence shown here is derived from an EMBL/GenBank/DDBJ whole genome shotgun (WGS) entry which is preliminary data.</text>
</comment>
<keyword evidence="4 6" id="KW-1133">Transmembrane helix</keyword>
<dbReference type="InterPro" id="IPR019402">
    <property type="entry name" value="CWH43_N"/>
</dbReference>
<feature type="transmembrane region" description="Helical" evidence="6">
    <location>
        <begin position="31"/>
        <end position="55"/>
    </location>
</feature>
<feature type="transmembrane region" description="Helical" evidence="6">
    <location>
        <begin position="160"/>
        <end position="180"/>
    </location>
</feature>
<evidence type="ECO:0000256" key="5">
    <source>
        <dbReference type="ARBA" id="ARBA00023136"/>
    </source>
</evidence>
<comment type="subcellular location">
    <subcellularLocation>
        <location evidence="1">Endomembrane system</location>
        <topology evidence="1">Multi-pass membrane protein</topology>
    </subcellularLocation>
</comment>